<sequence>MTSTSTTDSTTMISSSTTDATPTVSSVDVEAQFAARRITSDLTKYHYVVSCLPPPIPSEIRDLSLDPPAEKAYATLRETLVRRVTPTESQRLQQLLRDTYLGDPSLFPLTSHLPRPCGREDRTLNDRVYRSTWQSACGSRLLNAKGPQPP</sequence>
<gene>
    <name evidence="1" type="ORF">HPB50_010441</name>
</gene>
<proteinExistence type="predicted"/>
<keyword evidence="2" id="KW-1185">Reference proteome</keyword>
<accession>A0ACB7T244</accession>
<evidence type="ECO:0000313" key="2">
    <source>
        <dbReference type="Proteomes" id="UP000821845"/>
    </source>
</evidence>
<protein>
    <submittedName>
        <fullName evidence="1">Uncharacterized protein</fullName>
    </submittedName>
</protein>
<reference evidence="1" key="1">
    <citation type="submission" date="2020-05" db="EMBL/GenBank/DDBJ databases">
        <title>Large-scale comparative analyses of tick genomes elucidate their genetic diversity and vector capacities.</title>
        <authorList>
            <person name="Jia N."/>
            <person name="Wang J."/>
            <person name="Shi W."/>
            <person name="Du L."/>
            <person name="Sun Y."/>
            <person name="Zhan W."/>
            <person name="Jiang J."/>
            <person name="Wang Q."/>
            <person name="Zhang B."/>
            <person name="Ji P."/>
            <person name="Sakyi L.B."/>
            <person name="Cui X."/>
            <person name="Yuan T."/>
            <person name="Jiang B."/>
            <person name="Yang W."/>
            <person name="Lam T.T.-Y."/>
            <person name="Chang Q."/>
            <person name="Ding S."/>
            <person name="Wang X."/>
            <person name="Zhu J."/>
            <person name="Ruan X."/>
            <person name="Zhao L."/>
            <person name="Wei J."/>
            <person name="Que T."/>
            <person name="Du C."/>
            <person name="Cheng J."/>
            <person name="Dai P."/>
            <person name="Han X."/>
            <person name="Huang E."/>
            <person name="Gao Y."/>
            <person name="Liu J."/>
            <person name="Shao H."/>
            <person name="Ye R."/>
            <person name="Li L."/>
            <person name="Wei W."/>
            <person name="Wang X."/>
            <person name="Wang C."/>
            <person name="Yang T."/>
            <person name="Huo Q."/>
            <person name="Li W."/>
            <person name="Guo W."/>
            <person name="Chen H."/>
            <person name="Zhou L."/>
            <person name="Ni X."/>
            <person name="Tian J."/>
            <person name="Zhou Y."/>
            <person name="Sheng Y."/>
            <person name="Liu T."/>
            <person name="Pan Y."/>
            <person name="Xia L."/>
            <person name="Li J."/>
            <person name="Zhao F."/>
            <person name="Cao W."/>
        </authorList>
    </citation>
    <scope>NUCLEOTIDE SEQUENCE</scope>
    <source>
        <strain evidence="1">Hyas-2018</strain>
    </source>
</reference>
<comment type="caution">
    <text evidence="1">The sequence shown here is derived from an EMBL/GenBank/DDBJ whole genome shotgun (WGS) entry which is preliminary data.</text>
</comment>
<dbReference type="Proteomes" id="UP000821845">
    <property type="component" value="Chromosome 11"/>
</dbReference>
<organism evidence="1 2">
    <name type="scientific">Hyalomma asiaticum</name>
    <name type="common">Tick</name>
    <dbReference type="NCBI Taxonomy" id="266040"/>
    <lineage>
        <taxon>Eukaryota</taxon>
        <taxon>Metazoa</taxon>
        <taxon>Ecdysozoa</taxon>
        <taxon>Arthropoda</taxon>
        <taxon>Chelicerata</taxon>
        <taxon>Arachnida</taxon>
        <taxon>Acari</taxon>
        <taxon>Parasitiformes</taxon>
        <taxon>Ixodida</taxon>
        <taxon>Ixodoidea</taxon>
        <taxon>Ixodidae</taxon>
        <taxon>Hyalomminae</taxon>
        <taxon>Hyalomma</taxon>
    </lineage>
</organism>
<dbReference type="EMBL" id="CM023491">
    <property type="protein sequence ID" value="KAH6940935.1"/>
    <property type="molecule type" value="Genomic_DNA"/>
</dbReference>
<name>A0ACB7T244_HYAAI</name>
<evidence type="ECO:0000313" key="1">
    <source>
        <dbReference type="EMBL" id="KAH6940935.1"/>
    </source>
</evidence>